<dbReference type="EMBL" id="KV448207">
    <property type="protein sequence ID" value="OAX40574.1"/>
    <property type="molecule type" value="Genomic_DNA"/>
</dbReference>
<proteinExistence type="predicted"/>
<evidence type="ECO:0000313" key="1">
    <source>
        <dbReference type="EMBL" id="OAX40574.1"/>
    </source>
</evidence>
<gene>
    <name evidence="1" type="ORF">K503DRAFT_687269</name>
</gene>
<sequence length="139" mass="15883">MVVTFDVVGETGIPLHQLLQRQSVLLQERYERISDMSGDTASIRIEWPGYPSFTKQIASKDWKKTRSPNTREKLAVKVADAVYTFFQKHANTSCDPPNSIWRIGSDGIRIEDLVLVSLHRVSQGSWQPKLCLLRENVQQ</sequence>
<evidence type="ECO:0000313" key="2">
    <source>
        <dbReference type="Proteomes" id="UP000092154"/>
    </source>
</evidence>
<dbReference type="AlphaFoldDB" id="A0A1B7N6U8"/>
<reference evidence="1 2" key="1">
    <citation type="submission" date="2016-06" db="EMBL/GenBank/DDBJ databases">
        <title>Comparative genomics of the ectomycorrhizal sister species Rhizopogon vinicolor and Rhizopogon vesiculosus (Basidiomycota: Boletales) reveals a divergence of the mating type B locus.</title>
        <authorList>
            <consortium name="DOE Joint Genome Institute"/>
            <person name="Mujic A.B."/>
            <person name="Kuo A."/>
            <person name="Tritt A."/>
            <person name="Lipzen A."/>
            <person name="Chen C."/>
            <person name="Johnson J."/>
            <person name="Sharma A."/>
            <person name="Barry K."/>
            <person name="Grigoriev I.V."/>
            <person name="Spatafora J.W."/>
        </authorList>
    </citation>
    <scope>NUCLEOTIDE SEQUENCE [LARGE SCALE GENOMIC DNA]</scope>
    <source>
        <strain evidence="1 2">AM-OR11-026</strain>
    </source>
</reference>
<dbReference type="STRING" id="1314800.A0A1B7N6U8"/>
<dbReference type="InParanoid" id="A0A1B7N6U8"/>
<protein>
    <submittedName>
        <fullName evidence="1">Uncharacterized protein</fullName>
    </submittedName>
</protein>
<name>A0A1B7N6U8_9AGAM</name>
<accession>A0A1B7N6U8</accession>
<keyword evidence="2" id="KW-1185">Reference proteome</keyword>
<organism evidence="1 2">
    <name type="scientific">Rhizopogon vinicolor AM-OR11-026</name>
    <dbReference type="NCBI Taxonomy" id="1314800"/>
    <lineage>
        <taxon>Eukaryota</taxon>
        <taxon>Fungi</taxon>
        <taxon>Dikarya</taxon>
        <taxon>Basidiomycota</taxon>
        <taxon>Agaricomycotina</taxon>
        <taxon>Agaricomycetes</taxon>
        <taxon>Agaricomycetidae</taxon>
        <taxon>Boletales</taxon>
        <taxon>Suillineae</taxon>
        <taxon>Rhizopogonaceae</taxon>
        <taxon>Rhizopogon</taxon>
    </lineage>
</organism>
<dbReference type="OrthoDB" id="3269405at2759"/>
<dbReference type="Proteomes" id="UP000092154">
    <property type="component" value="Unassembled WGS sequence"/>
</dbReference>